<evidence type="ECO:0000256" key="1">
    <source>
        <dbReference type="ARBA" id="ARBA00004948"/>
    </source>
</evidence>
<comment type="catalytic activity">
    <reaction evidence="4">
        <text>glycine + O2 + H2O = glyoxylate + H2O2 + NH4(+)</text>
        <dbReference type="Rhea" id="RHEA:11532"/>
        <dbReference type="ChEBI" id="CHEBI:15377"/>
        <dbReference type="ChEBI" id="CHEBI:15379"/>
        <dbReference type="ChEBI" id="CHEBI:16240"/>
        <dbReference type="ChEBI" id="CHEBI:28938"/>
        <dbReference type="ChEBI" id="CHEBI:36655"/>
        <dbReference type="ChEBI" id="CHEBI:57305"/>
        <dbReference type="EC" id="1.4.3.19"/>
    </reaction>
</comment>
<keyword evidence="8" id="KW-1185">Reference proteome</keyword>
<dbReference type="EC" id="1.4.3.19" evidence="5"/>
<name>A0A4R5KMF1_9BACL</name>
<evidence type="ECO:0000313" key="7">
    <source>
        <dbReference type="EMBL" id="TDF95787.1"/>
    </source>
</evidence>
<organism evidence="7 8">
    <name type="scientific">Paenibacillus piri</name>
    <dbReference type="NCBI Taxonomy" id="2547395"/>
    <lineage>
        <taxon>Bacteria</taxon>
        <taxon>Bacillati</taxon>
        <taxon>Bacillota</taxon>
        <taxon>Bacilli</taxon>
        <taxon>Bacillales</taxon>
        <taxon>Paenibacillaceae</taxon>
        <taxon>Paenibacillus</taxon>
    </lineage>
</organism>
<dbReference type="Gene3D" id="3.50.50.60">
    <property type="entry name" value="FAD/NAD(P)-binding domain"/>
    <property type="match status" value="1"/>
</dbReference>
<evidence type="ECO:0000259" key="6">
    <source>
        <dbReference type="Pfam" id="PF01266"/>
    </source>
</evidence>
<dbReference type="GO" id="GO:0009229">
    <property type="term" value="P:thiamine diphosphate biosynthetic process"/>
    <property type="evidence" value="ECO:0007669"/>
    <property type="project" value="UniProtKB-UniPathway"/>
</dbReference>
<dbReference type="RefSeq" id="WP_133230906.1">
    <property type="nucleotide sequence ID" value="NZ_SMRT01000009.1"/>
</dbReference>
<dbReference type="InterPro" id="IPR012727">
    <property type="entry name" value="Gly_oxidase_ThiO"/>
</dbReference>
<evidence type="ECO:0000313" key="8">
    <source>
        <dbReference type="Proteomes" id="UP000295636"/>
    </source>
</evidence>
<dbReference type="SUPFAM" id="SSF51905">
    <property type="entry name" value="FAD/NAD(P)-binding domain"/>
    <property type="match status" value="1"/>
</dbReference>
<evidence type="ECO:0000256" key="3">
    <source>
        <dbReference type="ARBA" id="ARBA00023002"/>
    </source>
</evidence>
<dbReference type="SUPFAM" id="SSF54373">
    <property type="entry name" value="FAD-linked reductases, C-terminal domain"/>
    <property type="match status" value="1"/>
</dbReference>
<dbReference type="GO" id="GO:0005737">
    <property type="term" value="C:cytoplasm"/>
    <property type="evidence" value="ECO:0007669"/>
    <property type="project" value="TreeGrafter"/>
</dbReference>
<dbReference type="Gene3D" id="3.30.9.10">
    <property type="entry name" value="D-Amino Acid Oxidase, subunit A, domain 2"/>
    <property type="match status" value="1"/>
</dbReference>
<dbReference type="OrthoDB" id="9794226at2"/>
<accession>A0A4R5KMF1</accession>
<gene>
    <name evidence="7" type="primary">thiO</name>
    <name evidence="7" type="ORF">E1757_18800</name>
</gene>
<feature type="domain" description="FAD dependent oxidoreductase" evidence="6">
    <location>
        <begin position="8"/>
        <end position="347"/>
    </location>
</feature>
<dbReference type="GO" id="GO:0009228">
    <property type="term" value="P:thiamine biosynthetic process"/>
    <property type="evidence" value="ECO:0007669"/>
    <property type="project" value="UniProtKB-KW"/>
</dbReference>
<evidence type="ECO:0000256" key="4">
    <source>
        <dbReference type="ARBA" id="ARBA00049872"/>
    </source>
</evidence>
<comment type="caution">
    <text evidence="7">The sequence shown here is derived from an EMBL/GenBank/DDBJ whole genome shotgun (WGS) entry which is preliminary data.</text>
</comment>
<reference evidence="7 8" key="1">
    <citation type="submission" date="2019-03" db="EMBL/GenBank/DDBJ databases">
        <title>This is whole genome sequence of Paenibacillus sp MS74 strain.</title>
        <authorList>
            <person name="Trinh H.N."/>
        </authorList>
    </citation>
    <scope>NUCLEOTIDE SEQUENCE [LARGE SCALE GENOMIC DNA]</scope>
    <source>
        <strain evidence="7 8">MS74</strain>
    </source>
</reference>
<proteinExistence type="predicted"/>
<comment type="pathway">
    <text evidence="1">Cofactor biosynthesis; thiamine diphosphate biosynthesis.</text>
</comment>
<evidence type="ECO:0000256" key="5">
    <source>
        <dbReference type="ARBA" id="ARBA00050018"/>
    </source>
</evidence>
<dbReference type="UniPathway" id="UPA00060"/>
<dbReference type="PROSITE" id="PS51257">
    <property type="entry name" value="PROKAR_LIPOPROTEIN"/>
    <property type="match status" value="1"/>
</dbReference>
<dbReference type="InterPro" id="IPR036188">
    <property type="entry name" value="FAD/NAD-bd_sf"/>
</dbReference>
<keyword evidence="3 7" id="KW-0560">Oxidoreductase</keyword>
<evidence type="ECO:0000256" key="2">
    <source>
        <dbReference type="ARBA" id="ARBA00022977"/>
    </source>
</evidence>
<protein>
    <recommendedName>
        <fullName evidence="5">glycine oxidase</fullName>
        <ecNumber evidence="5">1.4.3.19</ecNumber>
    </recommendedName>
</protein>
<dbReference type="GO" id="GO:0043799">
    <property type="term" value="F:glycine oxidase activity"/>
    <property type="evidence" value="ECO:0007669"/>
    <property type="project" value="UniProtKB-EC"/>
</dbReference>
<dbReference type="EMBL" id="SMRT01000009">
    <property type="protein sequence ID" value="TDF95787.1"/>
    <property type="molecule type" value="Genomic_DNA"/>
</dbReference>
<dbReference type="Pfam" id="PF01266">
    <property type="entry name" value="DAO"/>
    <property type="match status" value="1"/>
</dbReference>
<sequence length="376" mass="40461">MNSNKTSAIIIGGGVIGCSIAFELQRAGISCTLIDKGALNREASTAAAGMLGAQVEIHHPGAFYELCQWSQQLYREWTADLQQVGGVSPQYIDEGILRAAFSEEDRLELESRLPWMHNAEWLTSAEMRAIEPGLSANILGGLHLQNDHQVHPVHLAQALQASLHKLGCAIREWTPVFSLIERGGRIEGVRTADGELYADQVILAAGAWASALTEPFGLKLPLFPVKGQCISLRTEAPVIRSTVFTQGCYVVPKLDGSMIVGATQEECGYDKRCHAAAIGSLHAAASRLLPELREAEFVGTWAGLRPGSRDGLPFLGHSAALPGLILAAGHYRNGILLAPATGRLVKQLVLGDKPQFELKPFAPDRTSEHNAAETVN</sequence>
<dbReference type="InterPro" id="IPR006076">
    <property type="entry name" value="FAD-dep_OxRdtase"/>
</dbReference>
<dbReference type="GO" id="GO:0050660">
    <property type="term" value="F:flavin adenine dinucleotide binding"/>
    <property type="evidence" value="ECO:0007669"/>
    <property type="project" value="InterPro"/>
</dbReference>
<dbReference type="PANTHER" id="PTHR13847">
    <property type="entry name" value="SARCOSINE DEHYDROGENASE-RELATED"/>
    <property type="match status" value="1"/>
</dbReference>
<dbReference type="NCBIfam" id="TIGR02352">
    <property type="entry name" value="thiamin_ThiO"/>
    <property type="match status" value="1"/>
</dbReference>
<keyword evidence="2" id="KW-0784">Thiamine biosynthesis</keyword>
<dbReference type="PANTHER" id="PTHR13847:SF289">
    <property type="entry name" value="GLYCINE OXIDASE"/>
    <property type="match status" value="1"/>
</dbReference>
<dbReference type="AlphaFoldDB" id="A0A4R5KMF1"/>
<dbReference type="Proteomes" id="UP000295636">
    <property type="component" value="Unassembled WGS sequence"/>
</dbReference>